<dbReference type="GeneID" id="101842465"/>
<dbReference type="Pfam" id="PF05782">
    <property type="entry name" value="ECM1"/>
    <property type="match status" value="1"/>
</dbReference>
<proteinExistence type="predicted"/>
<dbReference type="InterPro" id="IPR008605">
    <property type="entry name" value="ECM1"/>
</dbReference>
<comment type="subcellular location">
    <subcellularLocation>
        <location evidence="1">Secreted</location>
    </subcellularLocation>
</comment>
<feature type="region of interest" description="Disordered" evidence="4">
    <location>
        <begin position="413"/>
        <end position="438"/>
    </location>
</feature>
<gene>
    <name evidence="7" type="primary">Ecm1</name>
</gene>
<dbReference type="Gene3D" id="1.10.246.10">
    <property type="match status" value="1"/>
</dbReference>
<feature type="signal peptide" evidence="5">
    <location>
        <begin position="1"/>
        <end position="19"/>
    </location>
</feature>
<feature type="chain" id="PRO_5045389286" evidence="5">
    <location>
        <begin position="20"/>
        <end position="438"/>
    </location>
</feature>
<dbReference type="RefSeq" id="XP_040608151.1">
    <property type="nucleotide sequence ID" value="XM_040752217.1"/>
</dbReference>
<accession>A0ABM2Y3X2</accession>
<dbReference type="SUPFAM" id="SSF48552">
    <property type="entry name" value="Serum albumin-like"/>
    <property type="match status" value="1"/>
</dbReference>
<evidence type="ECO:0000256" key="2">
    <source>
        <dbReference type="ARBA" id="ARBA00022525"/>
    </source>
</evidence>
<dbReference type="PANTHER" id="PTHR16776">
    <property type="entry name" value="EXTRACELLULAR MATRIX PROTEIN 1"/>
    <property type="match status" value="1"/>
</dbReference>
<dbReference type="PANTHER" id="PTHR16776:SF3">
    <property type="entry name" value="EXTRACELLULAR MATRIX PROTEIN 1"/>
    <property type="match status" value="1"/>
</dbReference>
<name>A0ABM2Y3X2_MESAU</name>
<evidence type="ECO:0000256" key="1">
    <source>
        <dbReference type="ARBA" id="ARBA00004613"/>
    </source>
</evidence>
<organism evidence="6 7">
    <name type="scientific">Mesocricetus auratus</name>
    <name type="common">Golden hamster</name>
    <dbReference type="NCBI Taxonomy" id="10036"/>
    <lineage>
        <taxon>Eukaryota</taxon>
        <taxon>Metazoa</taxon>
        <taxon>Chordata</taxon>
        <taxon>Craniata</taxon>
        <taxon>Vertebrata</taxon>
        <taxon>Euteleostomi</taxon>
        <taxon>Mammalia</taxon>
        <taxon>Eutheria</taxon>
        <taxon>Euarchontoglires</taxon>
        <taxon>Glires</taxon>
        <taxon>Rodentia</taxon>
        <taxon>Myomorpha</taxon>
        <taxon>Muroidea</taxon>
        <taxon>Cricetidae</taxon>
        <taxon>Cricetinae</taxon>
        <taxon>Mesocricetus</taxon>
    </lineage>
</organism>
<keyword evidence="6" id="KW-1185">Reference proteome</keyword>
<feature type="region of interest" description="Disordered" evidence="4">
    <location>
        <begin position="147"/>
        <end position="174"/>
    </location>
</feature>
<keyword evidence="5" id="KW-0732">Signal</keyword>
<dbReference type="Proteomes" id="UP000886700">
    <property type="component" value="Unplaced"/>
</dbReference>
<evidence type="ECO:0000256" key="3">
    <source>
        <dbReference type="ARBA" id="ARBA00022737"/>
    </source>
</evidence>
<evidence type="ECO:0000256" key="5">
    <source>
        <dbReference type="SAM" id="SignalP"/>
    </source>
</evidence>
<sequence>MGTISRAPLILACLALASAASAGASKPSEPREMKPESLFLHLHEVGYAAPPSPSQTRRLRVGDHFETSLRDPLFEGQKEVEPPASPEELFVQEEEWPASPKSVESRVGLPTPQEAIPLQEEQPPPQVSIEQKEIYPSVQHQEEIVHARQKEERPGPSVVQGSPGPRSWNPAQHCQQGRRGGWGYRLDGFPPGRPSADNLNQICLPERQHVVYGPWNLPQTGYSHLSRQGEALNLLETGYSRCCRCRSHTNRLDCAKLVWEDTLDEYCDRELAIKTHPHSCCHYPPSPARDECFDRRAPYPNYDRDILTVDLSRVTPNLMGHLCGNGRVLTKHKQIPGLIQNMTARCCVLPFPEQACCGEEEKLAFIEDLCGPRKNSWKDPALCCSLSPGDKQANCFNTNYLRNVALVSGDTVDATGQREQGPTAGTNANPAPGSKEEK</sequence>
<keyword evidence="3" id="KW-0677">Repeat</keyword>
<evidence type="ECO:0000313" key="7">
    <source>
        <dbReference type="RefSeq" id="XP_040608151.1"/>
    </source>
</evidence>
<evidence type="ECO:0000256" key="4">
    <source>
        <dbReference type="SAM" id="MobiDB-lite"/>
    </source>
</evidence>
<evidence type="ECO:0000313" key="6">
    <source>
        <dbReference type="Proteomes" id="UP000886700"/>
    </source>
</evidence>
<feature type="compositionally biased region" description="Low complexity" evidence="4">
    <location>
        <begin position="155"/>
        <end position="167"/>
    </location>
</feature>
<protein>
    <submittedName>
        <fullName evidence="7">Extracellular matrix protein 1 isoform X2</fullName>
    </submittedName>
</protein>
<reference evidence="7" key="1">
    <citation type="submission" date="2025-08" db="UniProtKB">
        <authorList>
            <consortium name="RefSeq"/>
        </authorList>
    </citation>
    <scope>IDENTIFICATION</scope>
    <source>
        <tissue evidence="7">Liver</tissue>
    </source>
</reference>
<feature type="compositionally biased region" description="Polar residues" evidence="4">
    <location>
        <begin position="417"/>
        <end position="429"/>
    </location>
</feature>
<keyword evidence="2" id="KW-0964">Secreted</keyword>
<dbReference type="InterPro" id="IPR020858">
    <property type="entry name" value="Serum_albumin-like"/>
</dbReference>